<dbReference type="OrthoDB" id="9798857at2"/>
<keyword evidence="5" id="KW-1185">Reference proteome</keyword>
<protein>
    <submittedName>
        <fullName evidence="4">TetR family transcriptional regulator</fullName>
    </submittedName>
</protein>
<dbReference type="PANTHER" id="PTHR30055">
    <property type="entry name" value="HTH-TYPE TRANSCRIPTIONAL REGULATOR RUTR"/>
    <property type="match status" value="1"/>
</dbReference>
<dbReference type="Pfam" id="PF17920">
    <property type="entry name" value="TetR_C_16"/>
    <property type="match status" value="1"/>
</dbReference>
<evidence type="ECO:0000256" key="2">
    <source>
        <dbReference type="PROSITE-ProRule" id="PRU00335"/>
    </source>
</evidence>
<organism evidence="4 5">
    <name type="scientific">Caulobacter mirabilis</name>
    <dbReference type="NCBI Taxonomy" id="69666"/>
    <lineage>
        <taxon>Bacteria</taxon>
        <taxon>Pseudomonadati</taxon>
        <taxon>Pseudomonadota</taxon>
        <taxon>Alphaproteobacteria</taxon>
        <taxon>Caulobacterales</taxon>
        <taxon>Caulobacteraceae</taxon>
        <taxon>Caulobacter</taxon>
    </lineage>
</organism>
<reference evidence="4 5" key="1">
    <citation type="submission" date="2017-10" db="EMBL/GenBank/DDBJ databases">
        <title>Genome sequence of Caulobacter mirabilis FWC38.</title>
        <authorList>
            <person name="Fiebig A."/>
            <person name="Crosson S."/>
        </authorList>
    </citation>
    <scope>NUCLEOTIDE SEQUENCE [LARGE SCALE GENOMIC DNA]</scope>
    <source>
        <strain evidence="4 5">FWC 38</strain>
    </source>
</reference>
<dbReference type="KEGG" id="cmb:CSW64_18100"/>
<dbReference type="InterPro" id="IPR036271">
    <property type="entry name" value="Tet_transcr_reg_TetR-rel_C_sf"/>
</dbReference>
<name>A0A2D2B1M1_9CAUL</name>
<evidence type="ECO:0000313" key="4">
    <source>
        <dbReference type="EMBL" id="ATQ44162.1"/>
    </source>
</evidence>
<feature type="DNA-binding region" description="H-T-H motif" evidence="2">
    <location>
        <begin position="38"/>
        <end position="57"/>
    </location>
</feature>
<keyword evidence="1 2" id="KW-0238">DNA-binding</keyword>
<dbReference type="Gene3D" id="1.10.357.10">
    <property type="entry name" value="Tetracycline Repressor, domain 2"/>
    <property type="match status" value="1"/>
</dbReference>
<dbReference type="PRINTS" id="PR00455">
    <property type="entry name" value="HTHTETR"/>
</dbReference>
<accession>A0A2D2B1M1</accession>
<dbReference type="SUPFAM" id="SSF46689">
    <property type="entry name" value="Homeodomain-like"/>
    <property type="match status" value="1"/>
</dbReference>
<feature type="domain" description="HTH tetR-type" evidence="3">
    <location>
        <begin position="15"/>
        <end position="75"/>
    </location>
</feature>
<evidence type="ECO:0000313" key="5">
    <source>
        <dbReference type="Proteomes" id="UP000228945"/>
    </source>
</evidence>
<dbReference type="InterPro" id="IPR041678">
    <property type="entry name" value="TetR_C_16"/>
</dbReference>
<dbReference type="InterPro" id="IPR009057">
    <property type="entry name" value="Homeodomain-like_sf"/>
</dbReference>
<dbReference type="GO" id="GO:0000976">
    <property type="term" value="F:transcription cis-regulatory region binding"/>
    <property type="evidence" value="ECO:0007669"/>
    <property type="project" value="TreeGrafter"/>
</dbReference>
<dbReference type="EMBL" id="CP024201">
    <property type="protein sequence ID" value="ATQ44162.1"/>
    <property type="molecule type" value="Genomic_DNA"/>
</dbReference>
<dbReference type="Proteomes" id="UP000228945">
    <property type="component" value="Chromosome"/>
</dbReference>
<dbReference type="AlphaFoldDB" id="A0A2D2B1M1"/>
<dbReference type="GO" id="GO:0003700">
    <property type="term" value="F:DNA-binding transcription factor activity"/>
    <property type="evidence" value="ECO:0007669"/>
    <property type="project" value="TreeGrafter"/>
</dbReference>
<evidence type="ECO:0000256" key="1">
    <source>
        <dbReference type="ARBA" id="ARBA00023125"/>
    </source>
</evidence>
<evidence type="ECO:0000259" key="3">
    <source>
        <dbReference type="PROSITE" id="PS50977"/>
    </source>
</evidence>
<dbReference type="PANTHER" id="PTHR30055:SF235">
    <property type="entry name" value="TRANSCRIPTIONAL REGULATORY PROTEIN"/>
    <property type="match status" value="1"/>
</dbReference>
<dbReference type="RefSeq" id="WP_099623410.1">
    <property type="nucleotide sequence ID" value="NZ_CP024201.1"/>
</dbReference>
<dbReference type="Pfam" id="PF00440">
    <property type="entry name" value="TetR_N"/>
    <property type="match status" value="1"/>
</dbReference>
<dbReference type="PROSITE" id="PS50977">
    <property type="entry name" value="HTH_TETR_2"/>
    <property type="match status" value="1"/>
</dbReference>
<gene>
    <name evidence="4" type="ORF">CSW64_18100</name>
</gene>
<dbReference type="SUPFAM" id="SSF48498">
    <property type="entry name" value="Tetracyclin repressor-like, C-terminal domain"/>
    <property type="match status" value="1"/>
</dbReference>
<sequence length="192" mass="21095">MTLTDAAGNKIRNAAMTRAAILEAARKRFAREGYDGASLREIASDAGVDAALISRYFGSKDELFMEVVSLACEPNPEFFDGDPAGFGERMATALLEDKLADAKLDMFLIMLLSASSPKAAEMVRVCSRGKFFEFFQDWLGGPDADIRARVASNIMMGMSLGRVIDDMPDMPADRRDKMRDRLARIIQAAIDP</sequence>
<dbReference type="InterPro" id="IPR001647">
    <property type="entry name" value="HTH_TetR"/>
</dbReference>
<dbReference type="InterPro" id="IPR050109">
    <property type="entry name" value="HTH-type_TetR-like_transc_reg"/>
</dbReference>
<proteinExistence type="predicted"/>